<keyword evidence="3" id="KW-1185">Reference proteome</keyword>
<sequence>MDAKASSTEFNSEIYNSKAETKALKKRFSKKEKFNLLNIAEDLFSYEIPSANNLKLDERSDGDEIGVKKFSMDPSCKPLDDAFGSDNEDANEHIENVLEIVNLFHIPDVTQDQIMLRIFPVSLTEAATRWLRNKPAGSIDTWETLKKKFLSKYFWKRFKELLLRFPQHYLMDMLEVILFYKGLDVPTRQILGSKGAIPSMKVADVKRAIKIWLIILKNGTMEHMPEDIKVLLILGGPFLSTAHAKIDVFKRKITLRVGDDKIVSLDPAYEDYIELNDLNESLELRRNQVEDLGSTIKEGKVIDEPIDMMKKVTSNEFERKSRKFDSFKNDLDWFKYDTPIKKGFDEFCKCWWGKEGIKEELSDGGWSNCVPNDEWKHLEVMKNDPNQASRECIREYGVMINDNDFKYMCDYLLSKDKSSFMNDIAERIEEKRYKLVGTPSERIASLNLEFDDWAKANGFTEEAIKTQE</sequence>
<dbReference type="Pfam" id="PF03732">
    <property type="entry name" value="Retrotrans_gag"/>
    <property type="match status" value="1"/>
</dbReference>
<dbReference type="EMBL" id="BQNB010020239">
    <property type="protein sequence ID" value="GJT93827.1"/>
    <property type="molecule type" value="Genomic_DNA"/>
</dbReference>
<gene>
    <name evidence="2" type="ORF">Tco_1082672</name>
</gene>
<evidence type="ECO:0000259" key="1">
    <source>
        <dbReference type="Pfam" id="PF03732"/>
    </source>
</evidence>
<evidence type="ECO:0000313" key="3">
    <source>
        <dbReference type="Proteomes" id="UP001151760"/>
    </source>
</evidence>
<dbReference type="PANTHER" id="PTHR33223">
    <property type="entry name" value="CCHC-TYPE DOMAIN-CONTAINING PROTEIN"/>
    <property type="match status" value="1"/>
</dbReference>
<name>A0ABQ5I152_9ASTR</name>
<organism evidence="2 3">
    <name type="scientific">Tanacetum coccineum</name>
    <dbReference type="NCBI Taxonomy" id="301880"/>
    <lineage>
        <taxon>Eukaryota</taxon>
        <taxon>Viridiplantae</taxon>
        <taxon>Streptophyta</taxon>
        <taxon>Embryophyta</taxon>
        <taxon>Tracheophyta</taxon>
        <taxon>Spermatophyta</taxon>
        <taxon>Magnoliopsida</taxon>
        <taxon>eudicotyledons</taxon>
        <taxon>Gunneridae</taxon>
        <taxon>Pentapetalae</taxon>
        <taxon>asterids</taxon>
        <taxon>campanulids</taxon>
        <taxon>Asterales</taxon>
        <taxon>Asteraceae</taxon>
        <taxon>Asteroideae</taxon>
        <taxon>Anthemideae</taxon>
        <taxon>Anthemidinae</taxon>
        <taxon>Tanacetum</taxon>
    </lineage>
</organism>
<evidence type="ECO:0000313" key="2">
    <source>
        <dbReference type="EMBL" id="GJT93827.1"/>
    </source>
</evidence>
<dbReference type="InterPro" id="IPR005162">
    <property type="entry name" value="Retrotrans_gag_dom"/>
</dbReference>
<reference evidence="2" key="2">
    <citation type="submission" date="2022-01" db="EMBL/GenBank/DDBJ databases">
        <authorList>
            <person name="Yamashiro T."/>
            <person name="Shiraishi A."/>
            <person name="Satake H."/>
            <person name="Nakayama K."/>
        </authorList>
    </citation>
    <scope>NUCLEOTIDE SEQUENCE</scope>
</reference>
<reference evidence="2" key="1">
    <citation type="journal article" date="2022" name="Int. J. Mol. Sci.">
        <title>Draft Genome of Tanacetum Coccineum: Genomic Comparison of Closely Related Tanacetum-Family Plants.</title>
        <authorList>
            <person name="Yamashiro T."/>
            <person name="Shiraishi A."/>
            <person name="Nakayama K."/>
            <person name="Satake H."/>
        </authorList>
    </citation>
    <scope>NUCLEOTIDE SEQUENCE</scope>
</reference>
<dbReference type="Proteomes" id="UP001151760">
    <property type="component" value="Unassembled WGS sequence"/>
</dbReference>
<dbReference type="PANTHER" id="PTHR33223:SF11">
    <property type="entry name" value="ELEMENT PROTEIN, PUTATIVE-RELATED"/>
    <property type="match status" value="1"/>
</dbReference>
<feature type="domain" description="Retrotransposon gag" evidence="1">
    <location>
        <begin position="117"/>
        <end position="154"/>
    </location>
</feature>
<proteinExistence type="predicted"/>
<comment type="caution">
    <text evidence="2">The sequence shown here is derived from an EMBL/GenBank/DDBJ whole genome shotgun (WGS) entry which is preliminary data.</text>
</comment>
<protein>
    <recommendedName>
        <fullName evidence="1">Retrotransposon gag domain-containing protein</fullName>
    </recommendedName>
</protein>
<accession>A0ABQ5I152</accession>